<organism evidence="3">
    <name type="scientific">viral metagenome</name>
    <dbReference type="NCBI Taxonomy" id="1070528"/>
    <lineage>
        <taxon>unclassified sequences</taxon>
        <taxon>metagenomes</taxon>
        <taxon>organismal metagenomes</taxon>
    </lineage>
</organism>
<dbReference type="AlphaFoldDB" id="A0A6C0F341"/>
<feature type="domain" description="Tyrosine specific protein phosphatases" evidence="2">
    <location>
        <begin position="171"/>
        <end position="222"/>
    </location>
</feature>
<dbReference type="InterPro" id="IPR050561">
    <property type="entry name" value="PTP"/>
</dbReference>
<dbReference type="PROSITE" id="PS50056">
    <property type="entry name" value="TYR_PHOSPHATASE_2"/>
    <property type="match status" value="1"/>
</dbReference>
<dbReference type="Pfam" id="PF22784">
    <property type="entry name" value="PTP-SAK"/>
    <property type="match status" value="1"/>
</dbReference>
<dbReference type="SUPFAM" id="SSF52799">
    <property type="entry name" value="(Phosphotyrosine protein) phosphatases II"/>
    <property type="match status" value="1"/>
</dbReference>
<protein>
    <recommendedName>
        <fullName evidence="2">Tyrosine specific protein phosphatases domain-containing protein</fullName>
    </recommendedName>
</protein>
<dbReference type="PROSITE" id="PS00383">
    <property type="entry name" value="TYR_PHOSPHATASE_1"/>
    <property type="match status" value="1"/>
</dbReference>
<dbReference type="InterPro" id="IPR016130">
    <property type="entry name" value="Tyr_Pase_AS"/>
</dbReference>
<dbReference type="InterPro" id="IPR000387">
    <property type="entry name" value="Tyr_Pase_dom"/>
</dbReference>
<sequence length="264" mass="30078">MSAFIEEDQIKEEVVPPFVSIQEPPRQIVRKRTITVDFTTTTFSGLVPLNEINREDIFGPIAESNWVVPGKLIAGAFPGYTDDIENTNSLIKILNCGVTKFVCMQEEYNVAIKEEDWRKNCYGKTSVVRPYFADVQRIMENKVIHPTLSTDVFNVTFEHCPIKDCSTVADDIVFSLAKDLVKAIHDGEVVYLHCWGGHGRTGIMVCLMLHLMYGLTANEALERCQFLHDIRKMPIIVSSPQTFRQKDQVRRIIYKSLTDKGLFN</sequence>
<evidence type="ECO:0000259" key="2">
    <source>
        <dbReference type="PROSITE" id="PS50056"/>
    </source>
</evidence>
<dbReference type="CDD" id="cd14494">
    <property type="entry name" value="PTP_DSP_cys"/>
    <property type="match status" value="1"/>
</dbReference>
<name>A0A6C0F341_9ZZZZ</name>
<dbReference type="Gene3D" id="3.90.190.10">
    <property type="entry name" value="Protein tyrosine phosphatase superfamily"/>
    <property type="match status" value="1"/>
</dbReference>
<dbReference type="PANTHER" id="PTHR23339">
    <property type="entry name" value="TYROSINE SPECIFIC PROTEIN PHOSPHATASE AND DUAL SPECIFICITY PROTEIN PHOSPHATASE"/>
    <property type="match status" value="1"/>
</dbReference>
<keyword evidence="1" id="KW-0378">Hydrolase</keyword>
<evidence type="ECO:0000313" key="3">
    <source>
        <dbReference type="EMBL" id="QHT35948.1"/>
    </source>
</evidence>
<dbReference type="InterPro" id="IPR057023">
    <property type="entry name" value="PTP-SAK"/>
</dbReference>
<evidence type="ECO:0000256" key="1">
    <source>
        <dbReference type="ARBA" id="ARBA00022801"/>
    </source>
</evidence>
<dbReference type="EMBL" id="MN739028">
    <property type="protein sequence ID" value="QHT35948.1"/>
    <property type="molecule type" value="Genomic_DNA"/>
</dbReference>
<accession>A0A6C0F341</accession>
<proteinExistence type="predicted"/>
<dbReference type="GO" id="GO:0016791">
    <property type="term" value="F:phosphatase activity"/>
    <property type="evidence" value="ECO:0007669"/>
    <property type="project" value="UniProtKB-ARBA"/>
</dbReference>
<dbReference type="InterPro" id="IPR029021">
    <property type="entry name" value="Prot-tyrosine_phosphatase-like"/>
</dbReference>
<reference evidence="3" key="1">
    <citation type="journal article" date="2020" name="Nature">
        <title>Giant virus diversity and host interactions through global metagenomics.</title>
        <authorList>
            <person name="Schulz F."/>
            <person name="Roux S."/>
            <person name="Paez-Espino D."/>
            <person name="Jungbluth S."/>
            <person name="Walsh D.A."/>
            <person name="Denef V.J."/>
            <person name="McMahon K.D."/>
            <person name="Konstantinidis K.T."/>
            <person name="Eloe-Fadrosh E.A."/>
            <person name="Kyrpides N.C."/>
            <person name="Woyke T."/>
        </authorList>
    </citation>
    <scope>NUCLEOTIDE SEQUENCE</scope>
    <source>
        <strain evidence="3">GVMAG-M-3300009182-46</strain>
    </source>
</reference>